<dbReference type="PANTHER" id="PTHR10845">
    <property type="entry name" value="REGULATOR OF G PROTEIN SIGNALING"/>
    <property type="match status" value="1"/>
</dbReference>
<dbReference type="CDD" id="cd07440">
    <property type="entry name" value="RGS"/>
    <property type="match status" value="1"/>
</dbReference>
<dbReference type="InterPro" id="IPR036305">
    <property type="entry name" value="RGS_sf"/>
</dbReference>
<name>A0A507QL19_MONPU</name>
<evidence type="ECO:0000256" key="1">
    <source>
        <dbReference type="SAM" id="MobiDB-lite"/>
    </source>
</evidence>
<dbReference type="SMART" id="SM00315">
    <property type="entry name" value="RGS"/>
    <property type="match status" value="1"/>
</dbReference>
<feature type="compositionally biased region" description="Low complexity" evidence="1">
    <location>
        <begin position="218"/>
        <end position="227"/>
    </location>
</feature>
<dbReference type="SUPFAM" id="SSF48097">
    <property type="entry name" value="Regulator of G-protein signaling, RGS"/>
    <property type="match status" value="1"/>
</dbReference>
<feature type="compositionally biased region" description="Polar residues" evidence="1">
    <location>
        <begin position="232"/>
        <end position="242"/>
    </location>
</feature>
<dbReference type="Pfam" id="PF00615">
    <property type="entry name" value="RGS"/>
    <property type="match status" value="1"/>
</dbReference>
<feature type="compositionally biased region" description="Polar residues" evidence="1">
    <location>
        <begin position="251"/>
        <end position="270"/>
    </location>
</feature>
<dbReference type="AlphaFoldDB" id="A0A507QL19"/>
<protein>
    <recommendedName>
        <fullName evidence="2">RGS domain-containing protein</fullName>
    </recommendedName>
</protein>
<evidence type="ECO:0000313" key="3">
    <source>
        <dbReference type="EMBL" id="TQB67640.1"/>
    </source>
</evidence>
<dbReference type="InterPro" id="IPR044926">
    <property type="entry name" value="RGS_subdomain_2"/>
</dbReference>
<evidence type="ECO:0000259" key="2">
    <source>
        <dbReference type="PROSITE" id="PS50132"/>
    </source>
</evidence>
<sequence length="312" mass="34010">MDPRPSGSRPLSVTGAFCLPRPSLDQVLADTAPPPYTLSAFMAYLSQNHCLENLEFTMEASRYRESYQEFARQLPGSPVVIDTPGIQHLRMLWQRLLSAYVTPGAPREINLPSAVRDDLLRHANATMPPPPETLDSAVRRIYDLMQESIFLPFLNTYSASASVLPLSAPLYAGDDTAASFPFPDFGDSTAVKRTRTRGKRPSPDPYMRELAASPPMPSSGHSSSRASFPLSAVTTKGKSSGRITGRVSPTYFDSNSPVLTDDSGSFHSHASSGEPMTPPTTPSSAQSSLSQSPKSRMDLPWKKMGKKLGFKR</sequence>
<dbReference type="PROSITE" id="PS50132">
    <property type="entry name" value="RGS"/>
    <property type="match status" value="1"/>
</dbReference>
<organism evidence="3 4">
    <name type="scientific">Monascus purpureus</name>
    <name type="common">Red mold</name>
    <name type="synonym">Monascus anka</name>
    <dbReference type="NCBI Taxonomy" id="5098"/>
    <lineage>
        <taxon>Eukaryota</taxon>
        <taxon>Fungi</taxon>
        <taxon>Dikarya</taxon>
        <taxon>Ascomycota</taxon>
        <taxon>Pezizomycotina</taxon>
        <taxon>Eurotiomycetes</taxon>
        <taxon>Eurotiomycetidae</taxon>
        <taxon>Eurotiales</taxon>
        <taxon>Aspergillaceae</taxon>
        <taxon>Monascus</taxon>
    </lineage>
</organism>
<gene>
    <name evidence="3" type="ORF">MPDQ_005036</name>
</gene>
<accession>A0A507QL19</accession>
<evidence type="ECO:0000313" key="4">
    <source>
        <dbReference type="Proteomes" id="UP000319663"/>
    </source>
</evidence>
<feature type="region of interest" description="Disordered" evidence="1">
    <location>
        <begin position="182"/>
        <end position="312"/>
    </location>
</feature>
<proteinExistence type="predicted"/>
<keyword evidence="4" id="KW-1185">Reference proteome</keyword>
<comment type="caution">
    <text evidence="3">The sequence shown here is derived from an EMBL/GenBank/DDBJ whole genome shotgun (WGS) entry which is preliminary data.</text>
</comment>
<dbReference type="EMBL" id="VIFY01000339">
    <property type="protein sequence ID" value="TQB67640.1"/>
    <property type="molecule type" value="Genomic_DNA"/>
</dbReference>
<feature type="compositionally biased region" description="Basic residues" evidence="1">
    <location>
        <begin position="303"/>
        <end position="312"/>
    </location>
</feature>
<dbReference type="Proteomes" id="UP000319663">
    <property type="component" value="Unassembled WGS sequence"/>
</dbReference>
<dbReference type="Gene3D" id="1.10.167.10">
    <property type="entry name" value="Regulator of G-protein Signalling 4, domain 2"/>
    <property type="match status" value="1"/>
</dbReference>
<reference evidence="3 4" key="1">
    <citation type="submission" date="2019-06" db="EMBL/GenBank/DDBJ databases">
        <title>Wine fermentation using esterase from Monascus purpureus.</title>
        <authorList>
            <person name="Geng C."/>
            <person name="Zhang Y."/>
        </authorList>
    </citation>
    <scope>NUCLEOTIDE SEQUENCE [LARGE SCALE GENOMIC DNA]</scope>
    <source>
        <strain evidence="3">HQ1</strain>
    </source>
</reference>
<feature type="compositionally biased region" description="Low complexity" evidence="1">
    <location>
        <begin position="282"/>
        <end position="294"/>
    </location>
</feature>
<dbReference type="PANTHER" id="PTHR10845:SF267">
    <property type="entry name" value="REGULATOR OF G PROTEIN SIGNALING DOMAIN PROTEIN (AFU_ORTHOLOGUE AFUA_6G06860)"/>
    <property type="match status" value="1"/>
</dbReference>
<dbReference type="InterPro" id="IPR016137">
    <property type="entry name" value="RGS"/>
</dbReference>
<feature type="domain" description="RGS" evidence="2">
    <location>
        <begin position="41"/>
        <end position="156"/>
    </location>
</feature>